<evidence type="ECO:0000313" key="1">
    <source>
        <dbReference type="EMBL" id="SDM88353.1"/>
    </source>
</evidence>
<dbReference type="Gene3D" id="3.90.550.10">
    <property type="entry name" value="Spore Coat Polysaccharide Biosynthesis Protein SpsA, Chain A"/>
    <property type="match status" value="1"/>
</dbReference>
<protein>
    <submittedName>
        <fullName evidence="1">N-acylneuraminate cytidylyltransferase/CMP-N,N'-diacetyllegionaminic acid synthase</fullName>
    </submittedName>
</protein>
<sequence>MKVNAFIPARSGSKRFPHKNIRVINGHPLIAYTIRAAIDSGVFDKVICATDNELYAECARHYGAEVPSLRSKEISGDKSSDIEWVEWLLNILESIGESCDAFSILRPTSPFRKPQTIVRAWEQFLSANGSDSLRAVELCKQHPGKMWIVKDSVMYPLIPFSGESQPWHSMQYAALPLVYAQNASLEIAWTRVITTTHTIAGNIITPFLTNSEEGLDVNEEFDWWKAEYLLKTGGASLPKINVEPFIIK</sequence>
<dbReference type="Pfam" id="PF02348">
    <property type="entry name" value="CTP_transf_3"/>
    <property type="match status" value="1"/>
</dbReference>
<dbReference type="AlphaFoldDB" id="A0A1G9WW79"/>
<dbReference type="CDD" id="cd02513">
    <property type="entry name" value="CMP-NeuAc_Synthase"/>
    <property type="match status" value="1"/>
</dbReference>
<keyword evidence="1" id="KW-0548">Nucleotidyltransferase</keyword>
<dbReference type="InterPro" id="IPR003329">
    <property type="entry name" value="Cytidylyl_trans"/>
</dbReference>
<evidence type="ECO:0000313" key="2">
    <source>
        <dbReference type="Proteomes" id="UP000199226"/>
    </source>
</evidence>
<dbReference type="Proteomes" id="UP000199226">
    <property type="component" value="Unassembled WGS sequence"/>
</dbReference>
<dbReference type="InterPro" id="IPR029044">
    <property type="entry name" value="Nucleotide-diphossugar_trans"/>
</dbReference>
<dbReference type="PANTHER" id="PTHR21485">
    <property type="entry name" value="HAD SUPERFAMILY MEMBERS CMAS AND KDSC"/>
    <property type="match status" value="1"/>
</dbReference>
<dbReference type="EMBL" id="FNHH01000027">
    <property type="protein sequence ID" value="SDM88353.1"/>
    <property type="molecule type" value="Genomic_DNA"/>
</dbReference>
<keyword evidence="2" id="KW-1185">Reference proteome</keyword>
<accession>A0A1G9WW79</accession>
<dbReference type="PANTHER" id="PTHR21485:SF6">
    <property type="entry name" value="N-ACYLNEURAMINATE CYTIDYLYLTRANSFERASE-RELATED"/>
    <property type="match status" value="1"/>
</dbReference>
<gene>
    <name evidence="1" type="ORF">SAMN05421813_12723</name>
</gene>
<organism evidence="1 2">
    <name type="scientific">Daejeonella rubra</name>
    <dbReference type="NCBI Taxonomy" id="990371"/>
    <lineage>
        <taxon>Bacteria</taxon>
        <taxon>Pseudomonadati</taxon>
        <taxon>Bacteroidota</taxon>
        <taxon>Sphingobacteriia</taxon>
        <taxon>Sphingobacteriales</taxon>
        <taxon>Sphingobacteriaceae</taxon>
        <taxon>Daejeonella</taxon>
    </lineage>
</organism>
<dbReference type="RefSeq" id="WP_090706253.1">
    <property type="nucleotide sequence ID" value="NZ_FNHH01000027.1"/>
</dbReference>
<dbReference type="InterPro" id="IPR050793">
    <property type="entry name" value="CMP-NeuNAc_synthase"/>
</dbReference>
<dbReference type="OrthoDB" id="9805604at2"/>
<dbReference type="STRING" id="990371.SAMN05421813_12723"/>
<name>A0A1G9WW79_9SPHI</name>
<proteinExistence type="predicted"/>
<dbReference type="SUPFAM" id="SSF53448">
    <property type="entry name" value="Nucleotide-diphospho-sugar transferases"/>
    <property type="match status" value="1"/>
</dbReference>
<dbReference type="GO" id="GO:0008781">
    <property type="term" value="F:N-acylneuraminate cytidylyltransferase activity"/>
    <property type="evidence" value="ECO:0007669"/>
    <property type="project" value="TreeGrafter"/>
</dbReference>
<keyword evidence="1" id="KW-0808">Transferase</keyword>
<reference evidence="2" key="1">
    <citation type="submission" date="2016-10" db="EMBL/GenBank/DDBJ databases">
        <authorList>
            <person name="Varghese N."/>
            <person name="Submissions S."/>
        </authorList>
    </citation>
    <scope>NUCLEOTIDE SEQUENCE [LARGE SCALE GENOMIC DNA]</scope>
    <source>
        <strain evidence="2">DSM 24536</strain>
    </source>
</reference>